<accession>A0A109UYK8</accession>
<dbReference type="InterPro" id="IPR031568">
    <property type="entry name" value="Pet117"/>
</dbReference>
<gene>
    <name evidence="6" type="ORF">AW171_hschr31865</name>
</gene>
<feature type="chain" id="PRO_5007141034" evidence="5">
    <location>
        <begin position="18"/>
        <end position="111"/>
    </location>
</feature>
<keyword evidence="7" id="KW-1185">Reference proteome</keyword>
<organism evidence="6 7">
    <name type="scientific">Eremothecium sinecaudum</name>
    <dbReference type="NCBI Taxonomy" id="45286"/>
    <lineage>
        <taxon>Eukaryota</taxon>
        <taxon>Fungi</taxon>
        <taxon>Dikarya</taxon>
        <taxon>Ascomycota</taxon>
        <taxon>Saccharomycotina</taxon>
        <taxon>Saccharomycetes</taxon>
        <taxon>Saccharomycetales</taxon>
        <taxon>Saccharomycetaceae</taxon>
        <taxon>Eremothecium</taxon>
    </lineage>
</organism>
<proteinExistence type="inferred from homology"/>
<protein>
    <submittedName>
        <fullName evidence="6">HCL154Cp</fullName>
    </submittedName>
</protein>
<dbReference type="STRING" id="45286.A0A109UYK8"/>
<dbReference type="OrthoDB" id="76305at2759"/>
<keyword evidence="5" id="KW-0732">Signal</keyword>
<dbReference type="Pfam" id="PF15786">
    <property type="entry name" value="PET117"/>
    <property type="match status" value="1"/>
</dbReference>
<evidence type="ECO:0000256" key="4">
    <source>
        <dbReference type="ARBA" id="ARBA00023128"/>
    </source>
</evidence>
<keyword evidence="4" id="KW-0496">Mitochondrion</keyword>
<dbReference type="RefSeq" id="XP_017986993.1">
    <property type="nucleotide sequence ID" value="XM_018131119.1"/>
</dbReference>
<dbReference type="EMBL" id="CP014243">
    <property type="protein sequence ID" value="AMD19997.1"/>
    <property type="molecule type" value="Genomic_DNA"/>
</dbReference>
<comment type="subcellular location">
    <subcellularLocation>
        <location evidence="1">Mitochondrion</location>
    </subcellularLocation>
</comment>
<sequence>MSRTSKIVLAASCLVSAATIMGVHIVQEMERDVLRQGPIKDAKRVAEKKSARERAAAGEVSAAEAEKERKRLFNAAEHQMQLELRKKYDQLQPLSGEIVTKDGEVVDRVHK</sequence>
<dbReference type="PANTHER" id="PTHR28163:SF1">
    <property type="entry name" value="PROTEIN PET117 HOMOLOG, MITOCHONDRIAL"/>
    <property type="match status" value="1"/>
</dbReference>
<evidence type="ECO:0000256" key="2">
    <source>
        <dbReference type="ARBA" id="ARBA00008197"/>
    </source>
</evidence>
<dbReference type="GeneID" id="28723228"/>
<dbReference type="PANTHER" id="PTHR28163">
    <property type="entry name" value="PROTEIN PET117 HOMOLOG, MITOCHONDRIAL"/>
    <property type="match status" value="1"/>
</dbReference>
<comment type="similarity">
    <text evidence="2">Belongs to the PET117 family.</text>
</comment>
<dbReference type="AlphaFoldDB" id="A0A109UYK8"/>
<feature type="signal peptide" evidence="5">
    <location>
        <begin position="1"/>
        <end position="17"/>
    </location>
</feature>
<reference evidence="6 7" key="1">
    <citation type="submission" date="2016-01" db="EMBL/GenBank/DDBJ databases">
        <title>Genome sequence of the yeast Holleya sinecauda.</title>
        <authorList>
            <person name="Dietrich F.S."/>
        </authorList>
    </citation>
    <scope>NUCLEOTIDE SEQUENCE [LARGE SCALE GENOMIC DNA]</scope>
    <source>
        <strain evidence="6 7">ATCC 58844</strain>
    </source>
</reference>
<evidence type="ECO:0000313" key="6">
    <source>
        <dbReference type="EMBL" id="AMD19997.1"/>
    </source>
</evidence>
<evidence type="ECO:0000256" key="5">
    <source>
        <dbReference type="SAM" id="SignalP"/>
    </source>
</evidence>
<evidence type="ECO:0000313" key="7">
    <source>
        <dbReference type="Proteomes" id="UP000243052"/>
    </source>
</evidence>
<dbReference type="GO" id="GO:0005739">
    <property type="term" value="C:mitochondrion"/>
    <property type="evidence" value="ECO:0007669"/>
    <property type="project" value="UniProtKB-SubCell"/>
</dbReference>
<name>A0A109UYK8_9SACH</name>
<evidence type="ECO:0000256" key="3">
    <source>
        <dbReference type="ARBA" id="ARBA00022946"/>
    </source>
</evidence>
<keyword evidence="3" id="KW-0809">Transit peptide</keyword>
<dbReference type="Proteomes" id="UP000243052">
    <property type="component" value="Chromosome iii"/>
</dbReference>
<evidence type="ECO:0000256" key="1">
    <source>
        <dbReference type="ARBA" id="ARBA00004173"/>
    </source>
</evidence>
<dbReference type="GO" id="GO:0033617">
    <property type="term" value="P:mitochondrial respiratory chain complex IV assembly"/>
    <property type="evidence" value="ECO:0007669"/>
    <property type="project" value="TreeGrafter"/>
</dbReference>